<dbReference type="RefSeq" id="WP_006879782.1">
    <property type="nucleotide sequence ID" value="NZ_AEVS01000071.1"/>
</dbReference>
<feature type="domain" description="L,D-TPase catalytic" evidence="8">
    <location>
        <begin position="21"/>
        <end position="157"/>
    </location>
</feature>
<evidence type="ECO:0000256" key="2">
    <source>
        <dbReference type="ARBA" id="ARBA00005992"/>
    </source>
</evidence>
<dbReference type="Pfam" id="PF03734">
    <property type="entry name" value="YkuD"/>
    <property type="match status" value="1"/>
</dbReference>
<organism evidence="9 10">
    <name type="scientific">Vibrio brasiliensis LMG 20546</name>
    <dbReference type="NCBI Taxonomy" id="945543"/>
    <lineage>
        <taxon>Bacteria</taxon>
        <taxon>Pseudomonadati</taxon>
        <taxon>Pseudomonadota</taxon>
        <taxon>Gammaproteobacteria</taxon>
        <taxon>Vibrionales</taxon>
        <taxon>Vibrionaceae</taxon>
        <taxon>Vibrio</taxon>
        <taxon>Vibrio oreintalis group</taxon>
    </lineage>
</organism>
<dbReference type="SUPFAM" id="SSF141523">
    <property type="entry name" value="L,D-transpeptidase catalytic domain-like"/>
    <property type="match status" value="1"/>
</dbReference>
<keyword evidence="4 7" id="KW-0133">Cell shape</keyword>
<dbReference type="GO" id="GO:0008360">
    <property type="term" value="P:regulation of cell shape"/>
    <property type="evidence" value="ECO:0007669"/>
    <property type="project" value="UniProtKB-UniRule"/>
</dbReference>
<dbReference type="InterPro" id="IPR038063">
    <property type="entry name" value="Transpep_catalytic_dom"/>
</dbReference>
<comment type="pathway">
    <text evidence="1 7">Cell wall biogenesis; peptidoglycan biosynthesis.</text>
</comment>
<name>E8LVB3_9VIBR</name>
<keyword evidence="10" id="KW-1185">Reference proteome</keyword>
<evidence type="ECO:0000313" key="9">
    <source>
        <dbReference type="EMBL" id="EGA65498.1"/>
    </source>
</evidence>
<dbReference type="GO" id="GO:0004180">
    <property type="term" value="F:carboxypeptidase activity"/>
    <property type="evidence" value="ECO:0007669"/>
    <property type="project" value="UniProtKB-ARBA"/>
</dbReference>
<dbReference type="EMBL" id="AEVS01000071">
    <property type="protein sequence ID" value="EGA65498.1"/>
    <property type="molecule type" value="Genomic_DNA"/>
</dbReference>
<dbReference type="InterPro" id="IPR005490">
    <property type="entry name" value="LD_TPept_cat_dom"/>
</dbReference>
<comment type="similarity">
    <text evidence="2">Belongs to the YkuD family.</text>
</comment>
<dbReference type="UniPathway" id="UPA00219"/>
<dbReference type="OrthoDB" id="9809748at2"/>
<comment type="caution">
    <text evidence="9">The sequence shown here is derived from an EMBL/GenBank/DDBJ whole genome shotgun (WGS) entry which is preliminary data.</text>
</comment>
<protein>
    <recommendedName>
        <fullName evidence="8">L,D-TPase catalytic domain-containing protein</fullName>
    </recommendedName>
</protein>
<dbReference type="PANTHER" id="PTHR36699:SF1">
    <property type="entry name" value="L,D-TRANSPEPTIDASE YAFK-RELATED"/>
    <property type="match status" value="1"/>
</dbReference>
<sequence>MAKWLFVVGLAVCFPTWASIDLIKVDKSKRRMYLIENNEVVKEFRIALGKRPKGHKIHEGDQRTPEGRYFLDFVLEDSEFYRSIHISYPNAQDMAYAMNRNLDPGGNIKIHGLKNGETRPANYVQSFDWTDGCIAISNQEMDQLLQLVEVGTPIDITW</sequence>
<evidence type="ECO:0000313" key="10">
    <source>
        <dbReference type="Proteomes" id="UP000004371"/>
    </source>
</evidence>
<evidence type="ECO:0000256" key="4">
    <source>
        <dbReference type="ARBA" id="ARBA00022960"/>
    </source>
</evidence>
<feature type="active site" description="Nucleophile" evidence="7">
    <location>
        <position position="133"/>
    </location>
</feature>
<dbReference type="MEROPS" id="C82.A01"/>
<dbReference type="AlphaFoldDB" id="E8LVB3"/>
<reference evidence="9 10" key="1">
    <citation type="journal article" date="2012" name="Int. J. Syst. Evol. Microbiol.">
        <title>Vibrio caribbeanicus sp. nov., isolated from the marine sponge Scleritoderma cyanea.</title>
        <authorList>
            <person name="Hoffmann M."/>
            <person name="Monday S.R."/>
            <person name="Allard M.W."/>
            <person name="Strain E.A."/>
            <person name="Whittaker P."/>
            <person name="Naum M."/>
            <person name="McCarthy P.J."/>
            <person name="Lopez J.V."/>
            <person name="Fischer M."/>
            <person name="Brown E.W."/>
        </authorList>
    </citation>
    <scope>NUCLEOTIDE SEQUENCE [LARGE SCALE GENOMIC DNA]</scope>
    <source>
        <strain evidence="9 10">LMG 20546</strain>
    </source>
</reference>
<gene>
    <name evidence="9" type="ORF">VIBR0546_14470</name>
</gene>
<proteinExistence type="inferred from homology"/>
<evidence type="ECO:0000256" key="6">
    <source>
        <dbReference type="ARBA" id="ARBA00023316"/>
    </source>
</evidence>
<keyword evidence="5 7" id="KW-0573">Peptidoglycan synthesis</keyword>
<dbReference type="Proteomes" id="UP000004371">
    <property type="component" value="Unassembled WGS sequence"/>
</dbReference>
<dbReference type="Gene3D" id="2.40.440.10">
    <property type="entry name" value="L,D-transpeptidase catalytic domain-like"/>
    <property type="match status" value="1"/>
</dbReference>
<dbReference type="PANTHER" id="PTHR36699">
    <property type="entry name" value="LD-TRANSPEPTIDASE"/>
    <property type="match status" value="1"/>
</dbReference>
<accession>E8LVB3</accession>
<dbReference type="GO" id="GO:0071555">
    <property type="term" value="P:cell wall organization"/>
    <property type="evidence" value="ECO:0007669"/>
    <property type="project" value="UniProtKB-UniRule"/>
</dbReference>
<keyword evidence="6 7" id="KW-0961">Cell wall biogenesis/degradation</keyword>
<dbReference type="STRING" id="945543.VIBR0546_14470"/>
<feature type="active site" description="Proton donor/acceptor" evidence="7">
    <location>
        <position position="111"/>
    </location>
</feature>
<dbReference type="PROSITE" id="PS52029">
    <property type="entry name" value="LD_TPASE"/>
    <property type="match status" value="1"/>
</dbReference>
<evidence type="ECO:0000256" key="3">
    <source>
        <dbReference type="ARBA" id="ARBA00022679"/>
    </source>
</evidence>
<dbReference type="eggNOG" id="COG3034">
    <property type="taxonomic scope" value="Bacteria"/>
</dbReference>
<evidence type="ECO:0000259" key="8">
    <source>
        <dbReference type="PROSITE" id="PS52029"/>
    </source>
</evidence>
<dbReference type="CDD" id="cd16913">
    <property type="entry name" value="YkuD_like"/>
    <property type="match status" value="1"/>
</dbReference>
<keyword evidence="3" id="KW-0808">Transferase</keyword>
<dbReference type="GO" id="GO:0009252">
    <property type="term" value="P:peptidoglycan biosynthetic process"/>
    <property type="evidence" value="ECO:0007669"/>
    <property type="project" value="UniProtKB-UniPathway"/>
</dbReference>
<evidence type="ECO:0000256" key="1">
    <source>
        <dbReference type="ARBA" id="ARBA00004752"/>
    </source>
</evidence>
<evidence type="ECO:0000256" key="5">
    <source>
        <dbReference type="ARBA" id="ARBA00022984"/>
    </source>
</evidence>
<dbReference type="GO" id="GO:0016740">
    <property type="term" value="F:transferase activity"/>
    <property type="evidence" value="ECO:0007669"/>
    <property type="project" value="UniProtKB-KW"/>
</dbReference>
<evidence type="ECO:0000256" key="7">
    <source>
        <dbReference type="PROSITE-ProRule" id="PRU01373"/>
    </source>
</evidence>